<evidence type="ECO:0000313" key="7">
    <source>
        <dbReference type="EMBL" id="TDZ14090.1"/>
    </source>
</evidence>
<dbReference type="Proteomes" id="UP000014480">
    <property type="component" value="Unassembled WGS sequence"/>
</dbReference>
<evidence type="ECO:0000259" key="4">
    <source>
        <dbReference type="Pfam" id="PF03152"/>
    </source>
</evidence>
<dbReference type="Gene3D" id="2.40.40.50">
    <property type="entry name" value="Ubiquitin fusion degradation protein UFD1, N-terminal domain"/>
    <property type="match status" value="1"/>
</dbReference>
<evidence type="ECO:0000259" key="6">
    <source>
        <dbReference type="Pfam" id="PF24842"/>
    </source>
</evidence>
<evidence type="ECO:0000313" key="8">
    <source>
        <dbReference type="Proteomes" id="UP000014480"/>
    </source>
</evidence>
<protein>
    <submittedName>
        <fullName evidence="7">Ubiquitin fusion degradation protein 1</fullName>
    </submittedName>
</protein>
<feature type="region of interest" description="Disordered" evidence="3">
    <location>
        <begin position="40"/>
        <end position="79"/>
    </location>
</feature>
<dbReference type="PANTHER" id="PTHR12555">
    <property type="entry name" value="UBIQUITIN FUSION DEGRADATON PROTEIN 1"/>
    <property type="match status" value="1"/>
</dbReference>
<reference evidence="8" key="2">
    <citation type="journal article" date="2019" name="Mol. Plant Microbe Interact.">
        <title>Genome sequence resources for four phytopathogenic fungi from the Colletotrichum orbiculare species complex.</title>
        <authorList>
            <person name="Gan P."/>
            <person name="Tsushima A."/>
            <person name="Narusaka M."/>
            <person name="Narusaka Y."/>
            <person name="Takano Y."/>
            <person name="Kubo Y."/>
            <person name="Shirasu K."/>
        </authorList>
    </citation>
    <scope>GENOME REANNOTATION</scope>
    <source>
        <strain evidence="8">104-T / ATCC 96160 / CBS 514.97 / LARS 414 / MAFF 240422</strain>
    </source>
</reference>
<dbReference type="Pfam" id="PF24503">
    <property type="entry name" value="DUF7590"/>
    <property type="match status" value="1"/>
</dbReference>
<name>A0A484F776_COLOR</name>
<keyword evidence="8" id="KW-1185">Reference proteome</keyword>
<dbReference type="STRING" id="1213857.A0A484F776"/>
<dbReference type="InterPro" id="IPR055418">
    <property type="entry name" value="UFD1_N2"/>
</dbReference>
<dbReference type="GO" id="GO:0034098">
    <property type="term" value="C:VCP-NPL4-UFD1 AAA ATPase complex"/>
    <property type="evidence" value="ECO:0007669"/>
    <property type="project" value="TreeGrafter"/>
</dbReference>
<sequence>MEEVRPELKWSAPFSLVPASRSAPKDLRGDKILLPQSALEQLLAASPRPPPPTSSSFTSYDPFNPYARQPTASDRDASEQLPNPLMFRLVNQRNGNAVYAGIREFSADEGEIALGSYLLDALGIVASDFTVSGAGDEPLEIDHTTWPRVTVHAKQLPRGTYVRLRPLEAGYDPDDWKSLLERQLRESYTTLTKNAVLSVRGVKGEQFKFLVDKLVPEGDGICVVDTDLEVDIEALNEEQARETMRKIMAKAQPGSADGSSRGAELDVWKVIEGQVLPGEYVDYTLPSWDRSRPLTIELAGLDQEDTVDLFISPKSTRQRALPRDSEHVFGNFDPPTDGVKSITIQPTNVELEKAEELMGAEANNGAAPEFLSEEQHSMSPM</sequence>
<dbReference type="GO" id="GO:0006511">
    <property type="term" value="P:ubiquitin-dependent protein catabolic process"/>
    <property type="evidence" value="ECO:0007669"/>
    <property type="project" value="InterPro"/>
</dbReference>
<dbReference type="Pfam" id="PF03152">
    <property type="entry name" value="UFD1_N1"/>
    <property type="match status" value="1"/>
</dbReference>
<reference evidence="8" key="1">
    <citation type="journal article" date="2013" name="New Phytol.">
        <title>Comparative genomic and transcriptomic analyses reveal the hemibiotrophic stage shift of Colletotrichum fungi.</title>
        <authorList>
            <person name="Gan P."/>
            <person name="Ikeda K."/>
            <person name="Irieda H."/>
            <person name="Narusaka M."/>
            <person name="O'Connell R.J."/>
            <person name="Narusaka Y."/>
            <person name="Takano Y."/>
            <person name="Kubo Y."/>
            <person name="Shirasu K."/>
        </authorList>
    </citation>
    <scope>NUCLEOTIDE SEQUENCE [LARGE SCALE GENOMIC DNA]</scope>
    <source>
        <strain evidence="8">104-T / ATCC 96160 / CBS 514.97 / LARS 414 / MAFF 240422</strain>
    </source>
</reference>
<dbReference type="Pfam" id="PF24842">
    <property type="entry name" value="UFD1_N2"/>
    <property type="match status" value="1"/>
</dbReference>
<dbReference type="OrthoDB" id="193703at2759"/>
<dbReference type="InterPro" id="IPR055417">
    <property type="entry name" value="UFD1_N1"/>
</dbReference>
<dbReference type="Gene3D" id="3.10.330.10">
    <property type="match status" value="1"/>
</dbReference>
<evidence type="ECO:0000259" key="5">
    <source>
        <dbReference type="Pfam" id="PF24503"/>
    </source>
</evidence>
<dbReference type="AlphaFoldDB" id="A0A484F776"/>
<feature type="domain" description="DUF7590" evidence="5">
    <location>
        <begin position="258"/>
        <end position="358"/>
    </location>
</feature>
<evidence type="ECO:0000256" key="3">
    <source>
        <dbReference type="SAM" id="MobiDB-lite"/>
    </source>
</evidence>
<gene>
    <name evidence="7" type="primary">UFD1-0</name>
    <name evidence="7" type="ORF">Cob_v012964</name>
</gene>
<dbReference type="InterPro" id="IPR042299">
    <property type="entry name" value="Ufd1-like_Nn"/>
</dbReference>
<dbReference type="InterPro" id="IPR056012">
    <property type="entry name" value="DUF7590"/>
</dbReference>
<feature type="domain" description="Ubiquitin fusion degradation protein UFD1 N-terminal subdomain 1" evidence="4">
    <location>
        <begin position="80"/>
        <end position="128"/>
    </location>
</feature>
<dbReference type="GO" id="GO:0031593">
    <property type="term" value="F:polyubiquitin modification-dependent protein binding"/>
    <property type="evidence" value="ECO:0007669"/>
    <property type="project" value="TreeGrafter"/>
</dbReference>
<feature type="domain" description="Ubiquitin fusion degradation protein UFD1 N-terminal subdomain 2" evidence="6">
    <location>
        <begin position="159"/>
        <end position="234"/>
    </location>
</feature>
<dbReference type="InterPro" id="IPR004854">
    <property type="entry name" value="Ufd1-like"/>
</dbReference>
<dbReference type="PANTHER" id="PTHR12555:SF15">
    <property type="entry name" value="FUSION DEGRADATION PROTEIN (UFD1), PUTATIVE (AFU_ORTHOLOGUE AFUA_4G04640)-RELATED"/>
    <property type="match status" value="1"/>
</dbReference>
<proteinExistence type="inferred from homology"/>
<dbReference type="EMBL" id="AMCV02000058">
    <property type="protein sequence ID" value="TDZ14090.1"/>
    <property type="molecule type" value="Genomic_DNA"/>
</dbReference>
<dbReference type="GO" id="GO:0036503">
    <property type="term" value="P:ERAD pathway"/>
    <property type="evidence" value="ECO:0007669"/>
    <property type="project" value="TreeGrafter"/>
</dbReference>
<accession>A0A484F776</accession>
<evidence type="ECO:0000256" key="2">
    <source>
        <dbReference type="ARBA" id="ARBA00022786"/>
    </source>
</evidence>
<keyword evidence="2" id="KW-0833">Ubl conjugation pathway</keyword>
<organism evidence="7 8">
    <name type="scientific">Colletotrichum orbiculare (strain 104-T / ATCC 96160 / CBS 514.97 / LARS 414 / MAFF 240422)</name>
    <name type="common">Cucumber anthracnose fungus</name>
    <name type="synonym">Colletotrichum lagenarium</name>
    <dbReference type="NCBI Taxonomy" id="1213857"/>
    <lineage>
        <taxon>Eukaryota</taxon>
        <taxon>Fungi</taxon>
        <taxon>Dikarya</taxon>
        <taxon>Ascomycota</taxon>
        <taxon>Pezizomycotina</taxon>
        <taxon>Sordariomycetes</taxon>
        <taxon>Hypocreomycetidae</taxon>
        <taxon>Glomerellales</taxon>
        <taxon>Glomerellaceae</taxon>
        <taxon>Colletotrichum</taxon>
        <taxon>Colletotrichum orbiculare species complex</taxon>
    </lineage>
</organism>
<comment type="similarity">
    <text evidence="1">Belongs to the UFD1 family.</text>
</comment>
<evidence type="ECO:0000256" key="1">
    <source>
        <dbReference type="ARBA" id="ARBA00006043"/>
    </source>
</evidence>
<comment type="caution">
    <text evidence="7">The sequence shown here is derived from an EMBL/GenBank/DDBJ whole genome shotgun (WGS) entry which is preliminary data.</text>
</comment>